<comment type="caution">
    <text evidence="1">The sequence shown here is derived from an EMBL/GenBank/DDBJ whole genome shotgun (WGS) entry which is preliminary data.</text>
</comment>
<accession>H8FU16</accession>
<dbReference type="EMBL" id="CAHP01000023">
    <property type="protein sequence ID" value="CCG41854.1"/>
    <property type="molecule type" value="Genomic_DNA"/>
</dbReference>
<proteinExistence type="predicted"/>
<evidence type="ECO:0000313" key="1">
    <source>
        <dbReference type="EMBL" id="CCG41854.1"/>
    </source>
</evidence>
<keyword evidence="2" id="KW-1185">Reference proteome</keyword>
<protein>
    <submittedName>
        <fullName evidence="1">Uncharacterized protein</fullName>
    </submittedName>
</protein>
<reference evidence="1 2" key="1">
    <citation type="journal article" date="2012" name="J. Bacteriol.">
        <title>Draft Genome Sequence of the Purple Photosynthetic Bacterium Phaeospirillum molischianum DSM120, a Particularly Versatile Bacterium.</title>
        <authorList>
            <person name="Duquesne K."/>
            <person name="Prima V."/>
            <person name="Ji B."/>
            <person name="Rouy Z."/>
            <person name="Medigue C."/>
            <person name="Talla E."/>
            <person name="Sturgis J.N."/>
        </authorList>
    </citation>
    <scope>NUCLEOTIDE SEQUENCE [LARGE SCALE GENOMIC DNA]</scope>
    <source>
        <strain evidence="2">DSM120</strain>
    </source>
</reference>
<dbReference type="Proteomes" id="UP000004169">
    <property type="component" value="Unassembled WGS sequence"/>
</dbReference>
<dbReference type="AlphaFoldDB" id="H8FU16"/>
<name>H8FU16_MAGML</name>
<sequence length="98" mass="10065">MARTISWANLLAKPWTWVSAVVVSDEDSVFDAVVDVVDAADVEDVRAARIFSNSAAMVLLSLSVVSLSLDEVCGGGGGGRLAAVDVVLASDVAEVSSL</sequence>
<evidence type="ECO:0000313" key="2">
    <source>
        <dbReference type="Proteomes" id="UP000004169"/>
    </source>
</evidence>
<gene>
    <name evidence="1" type="ORF">PHAMO_30010</name>
</gene>
<organism evidence="1 2">
    <name type="scientific">Magnetospirillum molischianum DSM 120</name>
    <dbReference type="NCBI Taxonomy" id="1150626"/>
    <lineage>
        <taxon>Bacteria</taxon>
        <taxon>Pseudomonadati</taxon>
        <taxon>Pseudomonadota</taxon>
        <taxon>Alphaproteobacteria</taxon>
        <taxon>Rhodospirillales</taxon>
        <taxon>Rhodospirillaceae</taxon>
        <taxon>Magnetospirillum</taxon>
    </lineage>
</organism>